<feature type="transmembrane region" description="Helical" evidence="1">
    <location>
        <begin position="9"/>
        <end position="26"/>
    </location>
</feature>
<name>A0A379MQW0_9BACT</name>
<evidence type="ECO:0000256" key="1">
    <source>
        <dbReference type="SAM" id="Phobius"/>
    </source>
</evidence>
<dbReference type="Proteomes" id="UP000255233">
    <property type="component" value="Unassembled WGS sequence"/>
</dbReference>
<keyword evidence="3" id="KW-1185">Reference proteome</keyword>
<sequence length="75" mass="8435">MAGLSRRQTFVWTLLFCSMMAVGILMVRESSLRILFGCLIAMELARTFVRPALWRYILMGLFTAAGIGTVIYSLV</sequence>
<dbReference type="AlphaFoldDB" id="A0A379MQW0"/>
<gene>
    <name evidence="2" type="ORF">NCTC11190_01139</name>
</gene>
<evidence type="ECO:0000313" key="3">
    <source>
        <dbReference type="Proteomes" id="UP000255233"/>
    </source>
</evidence>
<keyword evidence="1" id="KW-1133">Transmembrane helix</keyword>
<keyword evidence="1" id="KW-0812">Transmembrane</keyword>
<dbReference type="EMBL" id="UGVL01000001">
    <property type="protein sequence ID" value="SUE33925.1"/>
    <property type="molecule type" value="Genomic_DNA"/>
</dbReference>
<feature type="transmembrane region" description="Helical" evidence="1">
    <location>
        <begin position="56"/>
        <end position="74"/>
    </location>
</feature>
<accession>A0A379MQW0</accession>
<keyword evidence="1" id="KW-0472">Membrane</keyword>
<dbReference type="STRING" id="880526.GCA_000427365_00308"/>
<organism evidence="2 3">
    <name type="scientific">Rikenella microfusus</name>
    <dbReference type="NCBI Taxonomy" id="28139"/>
    <lineage>
        <taxon>Bacteria</taxon>
        <taxon>Pseudomonadati</taxon>
        <taxon>Bacteroidota</taxon>
        <taxon>Bacteroidia</taxon>
        <taxon>Bacteroidales</taxon>
        <taxon>Rikenellaceae</taxon>
        <taxon>Rikenella</taxon>
    </lineage>
</organism>
<evidence type="ECO:0000313" key="2">
    <source>
        <dbReference type="EMBL" id="SUE33925.1"/>
    </source>
</evidence>
<reference evidence="2 3" key="1">
    <citation type="submission" date="2018-06" db="EMBL/GenBank/DDBJ databases">
        <authorList>
            <consortium name="Pathogen Informatics"/>
            <person name="Doyle S."/>
        </authorList>
    </citation>
    <scope>NUCLEOTIDE SEQUENCE [LARGE SCALE GENOMIC DNA]</scope>
    <source>
        <strain evidence="2 3">NCTC11190</strain>
    </source>
</reference>
<protein>
    <submittedName>
        <fullName evidence="2">Uncharacterized protein</fullName>
    </submittedName>
</protein>
<proteinExistence type="predicted"/>